<dbReference type="Pfam" id="PF06258">
    <property type="entry name" value="Mito_fiss_Elm1"/>
    <property type="match status" value="1"/>
</dbReference>
<gene>
    <name evidence="1" type="ORF">A0U92_00010</name>
</gene>
<dbReference type="STRING" id="435.A0U92_00010"/>
<dbReference type="EMBL" id="CP014692">
    <property type="protein sequence ID" value="AQS83402.1"/>
    <property type="molecule type" value="Genomic_DNA"/>
</dbReference>
<accession>A0A1U9KCB6</accession>
<keyword evidence="2" id="KW-1185">Reference proteome</keyword>
<reference evidence="1 2" key="1">
    <citation type="submission" date="2016-03" db="EMBL/GenBank/DDBJ databases">
        <title>Acetic acid bacteria sequencing.</title>
        <authorList>
            <person name="Brandt J."/>
            <person name="Jakob F."/>
            <person name="Vogel R.F."/>
        </authorList>
    </citation>
    <scope>NUCLEOTIDE SEQUENCE [LARGE SCALE GENOMIC DNA]</scope>
    <source>
        <strain evidence="1 2">TMW2.1153</strain>
    </source>
</reference>
<evidence type="ECO:0000313" key="2">
    <source>
        <dbReference type="Proteomes" id="UP000188937"/>
    </source>
</evidence>
<dbReference type="RefSeq" id="WP_077811435.1">
    <property type="nucleotide sequence ID" value="NZ_CP014692.1"/>
</dbReference>
<dbReference type="InterPro" id="IPR009367">
    <property type="entry name" value="Elm1-like"/>
</dbReference>
<name>A0A1U9KCB6_ACEAC</name>
<dbReference type="AlphaFoldDB" id="A0A1U9KCB6"/>
<dbReference type="Proteomes" id="UP000188937">
    <property type="component" value="Chromosome"/>
</dbReference>
<dbReference type="OrthoDB" id="272235at2"/>
<proteinExistence type="predicted"/>
<dbReference type="KEGG" id="aace:A0U92_00010"/>
<protein>
    <submittedName>
        <fullName evidence="1">Nucleoside-diphosphate sugar epimerase</fullName>
    </submittedName>
</protein>
<evidence type="ECO:0000313" key="1">
    <source>
        <dbReference type="EMBL" id="AQS83402.1"/>
    </source>
</evidence>
<sequence length="334" mass="37192">MASSLNSFSGVSILVVDTGRKGEMRQCEALVNACGLPWRFIGNDLIPLDEPMLILSFGRALRQAWRLKAAFGGRPRIIQLGRPRLKAPSDLDLILLMPQDDYPEGPQTLHLNMPLNGADILRPAIPVDTTQGPVSVLLGGPTRHFGFSSHDAMVLLSRAERLAAATDTELRVVPGPRTPDHVMKIVEERYCQTPDRIDRQPLSTVLKKSGRLVVTSDSASLIADAWRTGKPTWLYPLPVRLPPVQRLKIMADHITPELRYTLIRRGWLAGGTDFTRWHQALVRQGLVRPLTEQGLKEPDWRMSCPAPDGELRACRDRVLALVADRLPVSGRVER</sequence>
<organism evidence="1 2">
    <name type="scientific">Acetobacter aceti</name>
    <dbReference type="NCBI Taxonomy" id="435"/>
    <lineage>
        <taxon>Bacteria</taxon>
        <taxon>Pseudomonadati</taxon>
        <taxon>Pseudomonadota</taxon>
        <taxon>Alphaproteobacteria</taxon>
        <taxon>Acetobacterales</taxon>
        <taxon>Acetobacteraceae</taxon>
        <taxon>Acetobacter</taxon>
        <taxon>Acetobacter subgen. Acetobacter</taxon>
    </lineage>
</organism>